<dbReference type="AlphaFoldDB" id="A0A819SNS8"/>
<accession>A0A819SNS8</accession>
<evidence type="ECO:0000313" key="3">
    <source>
        <dbReference type="Proteomes" id="UP000663836"/>
    </source>
</evidence>
<dbReference type="Proteomes" id="UP000663864">
    <property type="component" value="Unassembled WGS sequence"/>
</dbReference>
<evidence type="ECO:0000313" key="1">
    <source>
        <dbReference type="EMBL" id="CAF1038485.1"/>
    </source>
</evidence>
<sequence length="73" mass="8687">MYRKSFENEYHLIMKHIDITILDEDNLEKILGLSKNIILNKFIIKSEYLCYYEDLKTNISSNLIVLVKSAFEN</sequence>
<dbReference type="EMBL" id="CAJNOT010000625">
    <property type="protein sequence ID" value="CAF1038485.1"/>
    <property type="molecule type" value="Genomic_DNA"/>
</dbReference>
<dbReference type="Proteomes" id="UP000663836">
    <property type="component" value="Unassembled WGS sequence"/>
</dbReference>
<reference evidence="2" key="1">
    <citation type="submission" date="2021-02" db="EMBL/GenBank/DDBJ databases">
        <authorList>
            <person name="Nowell W R."/>
        </authorList>
    </citation>
    <scope>NUCLEOTIDE SEQUENCE</scope>
</reference>
<evidence type="ECO:0000313" key="2">
    <source>
        <dbReference type="EMBL" id="CAF4054740.1"/>
    </source>
</evidence>
<gene>
    <name evidence="2" type="ORF">JBS370_LOCUS29247</name>
    <name evidence="1" type="ORF">ZHD862_LOCUS14424</name>
</gene>
<dbReference type="EMBL" id="CAJOBD010006211">
    <property type="protein sequence ID" value="CAF4054740.1"/>
    <property type="molecule type" value="Genomic_DNA"/>
</dbReference>
<name>A0A819SNS8_9BILA</name>
<protein>
    <submittedName>
        <fullName evidence="2">Uncharacterized protein</fullName>
    </submittedName>
</protein>
<organism evidence="2 3">
    <name type="scientific">Rotaria sordida</name>
    <dbReference type="NCBI Taxonomy" id="392033"/>
    <lineage>
        <taxon>Eukaryota</taxon>
        <taxon>Metazoa</taxon>
        <taxon>Spiralia</taxon>
        <taxon>Gnathifera</taxon>
        <taxon>Rotifera</taxon>
        <taxon>Eurotatoria</taxon>
        <taxon>Bdelloidea</taxon>
        <taxon>Philodinida</taxon>
        <taxon>Philodinidae</taxon>
        <taxon>Rotaria</taxon>
    </lineage>
</organism>
<proteinExistence type="predicted"/>
<comment type="caution">
    <text evidence="2">The sequence shown here is derived from an EMBL/GenBank/DDBJ whole genome shotgun (WGS) entry which is preliminary data.</text>
</comment>